<reference evidence="2 3" key="1">
    <citation type="submission" date="2018-10" db="EMBL/GenBank/DDBJ databases">
        <title>Genomic Encyclopedia of Type Strains, Phase IV (KMG-IV): sequencing the most valuable type-strain genomes for metagenomic binning, comparative biology and taxonomic classification.</title>
        <authorList>
            <person name="Goeker M."/>
        </authorList>
    </citation>
    <scope>NUCLEOTIDE SEQUENCE [LARGE SCALE GENOMIC DNA]</scope>
    <source>
        <strain evidence="2 3">DSM 25586</strain>
    </source>
</reference>
<dbReference type="OrthoDB" id="4948417at2"/>
<sequence length="259" mass="26319">MNHKLRVLVRVDVDPGQVTLEITGCVTPSDSAPLMHIVRRAGRLGAGAAVVIDLHGTSHLDPEVLLDLRRLAAAGSAAGSLPGPEAGGPGAPVPFVLTLDEPAELPLCLLHVGADADVLAGLETDHRPAPLAVAADDGGGPSGLLDLGLGSGPDSGLGESNAPLAAEAGTVAEFETFNGLALSECFEGTLDPAATVRALSDTALCQLADALYRHLDTSSPSFGAHTWYELATEEIQTRHLTDGGDGPAGEELEPDTALA</sequence>
<dbReference type="Proteomes" id="UP000276055">
    <property type="component" value="Unassembled WGS sequence"/>
</dbReference>
<dbReference type="EMBL" id="RBIR01000003">
    <property type="protein sequence ID" value="RKR19891.1"/>
    <property type="molecule type" value="Genomic_DNA"/>
</dbReference>
<organism evidence="2 3">
    <name type="scientific">Arthrobacter oryzae</name>
    <dbReference type="NCBI Taxonomy" id="409290"/>
    <lineage>
        <taxon>Bacteria</taxon>
        <taxon>Bacillati</taxon>
        <taxon>Actinomycetota</taxon>
        <taxon>Actinomycetes</taxon>
        <taxon>Micrococcales</taxon>
        <taxon>Micrococcaceae</taxon>
        <taxon>Arthrobacter</taxon>
    </lineage>
</organism>
<name>A0A495ETB8_9MICC</name>
<proteinExistence type="predicted"/>
<evidence type="ECO:0000313" key="2">
    <source>
        <dbReference type="EMBL" id="RKR19891.1"/>
    </source>
</evidence>
<feature type="region of interest" description="Disordered" evidence="1">
    <location>
        <begin position="239"/>
        <end position="259"/>
    </location>
</feature>
<comment type="caution">
    <text evidence="2">The sequence shown here is derived from an EMBL/GenBank/DDBJ whole genome shotgun (WGS) entry which is preliminary data.</text>
</comment>
<evidence type="ECO:0008006" key="4">
    <source>
        <dbReference type="Google" id="ProtNLM"/>
    </source>
</evidence>
<dbReference type="AlphaFoldDB" id="A0A495ETB8"/>
<feature type="compositionally biased region" description="Acidic residues" evidence="1">
    <location>
        <begin position="248"/>
        <end position="259"/>
    </location>
</feature>
<evidence type="ECO:0000256" key="1">
    <source>
        <dbReference type="SAM" id="MobiDB-lite"/>
    </source>
</evidence>
<dbReference type="RefSeq" id="WP_120952291.1">
    <property type="nucleotide sequence ID" value="NZ_RBIR01000003.1"/>
</dbReference>
<protein>
    <recommendedName>
        <fullName evidence="4">STAS domain-containing protein</fullName>
    </recommendedName>
</protein>
<evidence type="ECO:0000313" key="3">
    <source>
        <dbReference type="Proteomes" id="UP000276055"/>
    </source>
</evidence>
<accession>A0A495ETB8</accession>
<gene>
    <name evidence="2" type="ORF">C8D78_1702</name>
</gene>